<evidence type="ECO:0000256" key="2">
    <source>
        <dbReference type="ARBA" id="ARBA00022723"/>
    </source>
</evidence>
<evidence type="ECO:0000256" key="5">
    <source>
        <dbReference type="SAM" id="MobiDB-lite"/>
    </source>
</evidence>
<dbReference type="PANTHER" id="PTHR42693:SF43">
    <property type="entry name" value="BLL2667 PROTEIN"/>
    <property type="match status" value="1"/>
</dbReference>
<dbReference type="GO" id="GO:0016787">
    <property type="term" value="F:hydrolase activity"/>
    <property type="evidence" value="ECO:0007669"/>
    <property type="project" value="UniProtKB-KW"/>
</dbReference>
<keyword evidence="3" id="KW-0378">Hydrolase</keyword>
<reference evidence="7" key="1">
    <citation type="submission" date="2016-01" db="EMBL/GenBank/DDBJ databases">
        <authorList>
            <person name="Peeters C."/>
        </authorList>
    </citation>
    <scope>NUCLEOTIDE SEQUENCE</scope>
    <source>
        <strain evidence="7">LMG 29321</strain>
    </source>
</reference>
<name>A0A158EAC7_9BURK</name>
<evidence type="ECO:0000256" key="1">
    <source>
        <dbReference type="ARBA" id="ARBA00008779"/>
    </source>
</evidence>
<evidence type="ECO:0000313" key="8">
    <source>
        <dbReference type="Proteomes" id="UP000071859"/>
    </source>
</evidence>
<dbReference type="EMBL" id="FCOX02000051">
    <property type="protein sequence ID" value="SAL02867.1"/>
    <property type="molecule type" value="Genomic_DNA"/>
</dbReference>
<protein>
    <submittedName>
        <fullName evidence="7">Arylsulfatase</fullName>
    </submittedName>
</protein>
<feature type="region of interest" description="Disordered" evidence="5">
    <location>
        <begin position="1"/>
        <end position="39"/>
    </location>
</feature>
<dbReference type="Pfam" id="PF00884">
    <property type="entry name" value="Sulfatase"/>
    <property type="match status" value="1"/>
</dbReference>
<dbReference type="OrthoDB" id="9766107at2"/>
<comment type="caution">
    <text evidence="7">The sequence shown here is derived from an EMBL/GenBank/DDBJ whole genome shotgun (WGS) entry which is preliminary data.</text>
</comment>
<dbReference type="GO" id="GO:0046872">
    <property type="term" value="F:metal ion binding"/>
    <property type="evidence" value="ECO:0007669"/>
    <property type="project" value="UniProtKB-KW"/>
</dbReference>
<evidence type="ECO:0000259" key="6">
    <source>
        <dbReference type="Pfam" id="PF00884"/>
    </source>
</evidence>
<keyword evidence="4" id="KW-0106">Calcium</keyword>
<dbReference type="InterPro" id="IPR000917">
    <property type="entry name" value="Sulfatase_N"/>
</dbReference>
<dbReference type="PANTHER" id="PTHR42693">
    <property type="entry name" value="ARYLSULFATASE FAMILY MEMBER"/>
    <property type="match status" value="1"/>
</dbReference>
<dbReference type="Proteomes" id="UP000071859">
    <property type="component" value="Unassembled WGS sequence"/>
</dbReference>
<dbReference type="Gene3D" id="3.30.1120.10">
    <property type="match status" value="1"/>
</dbReference>
<dbReference type="InterPro" id="IPR024607">
    <property type="entry name" value="Sulfatase_CS"/>
</dbReference>
<dbReference type="SUPFAM" id="SSF53649">
    <property type="entry name" value="Alkaline phosphatase-like"/>
    <property type="match status" value="1"/>
</dbReference>
<dbReference type="RefSeq" id="WP_063959055.1">
    <property type="nucleotide sequence ID" value="NZ_FCOX02000051.1"/>
</dbReference>
<gene>
    <name evidence="7" type="ORF">AWB78_06447</name>
</gene>
<feature type="domain" description="Sulfatase N-terminal" evidence="6">
    <location>
        <begin position="45"/>
        <end position="459"/>
    </location>
</feature>
<dbReference type="AlphaFoldDB" id="A0A158EAC7"/>
<dbReference type="InterPro" id="IPR050738">
    <property type="entry name" value="Sulfatase"/>
</dbReference>
<keyword evidence="8" id="KW-1185">Reference proteome</keyword>
<evidence type="ECO:0000313" key="7">
    <source>
        <dbReference type="EMBL" id="SAL02867.1"/>
    </source>
</evidence>
<dbReference type="CDD" id="cd16025">
    <property type="entry name" value="PAS_like"/>
    <property type="match status" value="1"/>
</dbReference>
<dbReference type="InterPro" id="IPR017850">
    <property type="entry name" value="Alkaline_phosphatase_core_sf"/>
</dbReference>
<organism evidence="7 8">
    <name type="scientific">Caballeronia calidae</name>
    <dbReference type="NCBI Taxonomy" id="1777139"/>
    <lineage>
        <taxon>Bacteria</taxon>
        <taxon>Pseudomonadati</taxon>
        <taxon>Pseudomonadota</taxon>
        <taxon>Betaproteobacteria</taxon>
        <taxon>Burkholderiales</taxon>
        <taxon>Burkholderiaceae</taxon>
        <taxon>Caballeronia</taxon>
    </lineage>
</organism>
<comment type="similarity">
    <text evidence="1">Belongs to the sulfatase family.</text>
</comment>
<evidence type="ECO:0000256" key="3">
    <source>
        <dbReference type="ARBA" id="ARBA00022801"/>
    </source>
</evidence>
<proteinExistence type="inferred from homology"/>
<evidence type="ECO:0000256" key="4">
    <source>
        <dbReference type="ARBA" id="ARBA00022837"/>
    </source>
</evidence>
<keyword evidence="2" id="KW-0479">Metal-binding</keyword>
<dbReference type="Gene3D" id="3.40.720.10">
    <property type="entry name" value="Alkaline Phosphatase, subunit A"/>
    <property type="match status" value="1"/>
</dbReference>
<accession>A0A158EAC7</accession>
<dbReference type="PROSITE" id="PS00523">
    <property type="entry name" value="SULFATASE_1"/>
    <property type="match status" value="1"/>
</dbReference>
<sequence length="785" mass="87321">MAERKASDRSSLPLPEEPFDGKVGKTWADSKQSFPQPVKPPAGAPNVVLILLDDVGFGHPSTFGGPVAMPTLDRLATRGLRYNRFHTTAMCTPTRAALLTGRNHHSVANGAITNLATGFPGYNSMWPRDSACIAETLRANGYATAALGKWHNTPEWETSPVGPFDRWPTGLGFEYFYGFLGADANQWDPVLVENTRPVVRRETKKKELHLDEDLADHAISWIRLQRSVNPDRPFFLYIAPGTAHSPHHAPKEWIERYRGAFDHGWDEQRKRTFERQRELGVIPPDAQLTPRPAEIPAWGESTDDEKRLGARLMEAFAGALSHCDHQIGRVMDELAAQGIDDDTMVIFIAGDNGPSAEGTLKGQVNKWGNLNGMPQTLAEQLARIDDIGGPMSYTNYPVGWAWAGSAPMQWVKQIASHFGGTRNGMVMSWPKRIADLGALREQFHHCIDIVPTILEAAGIPMPESVNGVGQKPMEGVSMSYSFKERDAASKRRTQYFELLGNRAIYHEGWVAGARHRGRLPWQIGGGGATGEFDSDPWELYHVDVDFSQARDLAAEHPEKLRELQQLWWAEAEQHNVLPLDDRYGERYHQGPALARGRTHFVYHQGVYGIPEGSAPNLKGRSHRIEVELTMPEEGASGMLVTAGGRFGGYALYVKDGRLYYVHNVSGLERHTVVSDRPLMPGRQRVRMTFGVERPKLGAGGEVRLSIDGEDAGHGTIARTVPIQYSYTETFDIGLDTGTPVDETYACPFEFPGEIHSVTIDVLDDLDEHDRKQEKLAVEKARHENE</sequence>